<protein>
    <recommendedName>
        <fullName evidence="4">Tetratricopeptide repeat-containing protein</fullName>
    </recommendedName>
</protein>
<organism evidence="2 3">
    <name type="scientific">Ohtaekwangia koreensis</name>
    <dbReference type="NCBI Taxonomy" id="688867"/>
    <lineage>
        <taxon>Bacteria</taxon>
        <taxon>Pseudomonadati</taxon>
        <taxon>Bacteroidota</taxon>
        <taxon>Cytophagia</taxon>
        <taxon>Cytophagales</taxon>
        <taxon>Fulvivirgaceae</taxon>
        <taxon>Ohtaekwangia</taxon>
    </lineage>
</organism>
<evidence type="ECO:0008006" key="4">
    <source>
        <dbReference type="Google" id="ProtNLM"/>
    </source>
</evidence>
<dbReference type="AlphaFoldDB" id="A0A1T5IMP4"/>
<evidence type="ECO:0000256" key="1">
    <source>
        <dbReference type="SAM" id="SignalP"/>
    </source>
</evidence>
<evidence type="ECO:0000313" key="2">
    <source>
        <dbReference type="EMBL" id="SKC40233.1"/>
    </source>
</evidence>
<evidence type="ECO:0000313" key="3">
    <source>
        <dbReference type="Proteomes" id="UP000190961"/>
    </source>
</evidence>
<feature type="chain" id="PRO_5012820888" description="Tetratricopeptide repeat-containing protein" evidence="1">
    <location>
        <begin position="21"/>
        <end position="300"/>
    </location>
</feature>
<reference evidence="2 3" key="1">
    <citation type="submission" date="2017-02" db="EMBL/GenBank/DDBJ databases">
        <authorList>
            <person name="Peterson S.W."/>
        </authorList>
    </citation>
    <scope>NUCLEOTIDE SEQUENCE [LARGE SCALE GENOMIC DNA]</scope>
    <source>
        <strain evidence="2 3">DSM 25262</strain>
    </source>
</reference>
<feature type="signal peptide" evidence="1">
    <location>
        <begin position="1"/>
        <end position="20"/>
    </location>
</feature>
<keyword evidence="3" id="KW-1185">Reference proteome</keyword>
<sequence length="300" mass="32986">MKTKLALVVFILIGFAQAMAQNYTFKVLVNKGKNEVKAGKDWQTIKVGSSLNSADELKVAENSYIGLVHVSGKPLEVKQAGKYKVADLAAKVSGGANVLNKYADFILSSNTQKANGLQATGAVHRGSIIPLYLPSATQNPAIYNDVIIINWDAEKIPGPYTVKFKSLFDEELAKLDANESSLRIDLSDPSFTNEDNILVTVESKTDKNKVSEKYTLKRLSKADKARIKNALSEISAQTEDNTAINKLILAGFFEQNSLLIDAATALQEAIKLAPDVQMYRDLYNDFLIRNKLKDKPLNSK</sequence>
<keyword evidence="1" id="KW-0732">Signal</keyword>
<name>A0A1T5IMP4_9BACT</name>
<accession>A0A1T5IMP4</accession>
<dbReference type="Proteomes" id="UP000190961">
    <property type="component" value="Unassembled WGS sequence"/>
</dbReference>
<proteinExistence type="predicted"/>
<dbReference type="EMBL" id="FUZU01000001">
    <property type="protein sequence ID" value="SKC40233.1"/>
    <property type="molecule type" value="Genomic_DNA"/>
</dbReference>
<dbReference type="STRING" id="688867.SAMN05660236_0166"/>
<dbReference type="RefSeq" id="WP_079684818.1">
    <property type="nucleotide sequence ID" value="NZ_FUZU01000001.1"/>
</dbReference>
<dbReference type="OrthoDB" id="977247at2"/>
<gene>
    <name evidence="2" type="ORF">SAMN05660236_0166</name>
</gene>